<sequence>MKNKLLLIAVVVFVVLGTLFWLTTQKEEEVFIPDFSEYAAGPERKAAFFAYFAPIITEINAEIMNERAQIEQACSVGNTHTVLMQRLAEKYYLKDILGAEGFCQAMLERVDRIPPSLALAQSANESAWGTSRFAREGNNYFGQWCFSKGCGIVPQGRGANKTHEVAVFETPKDSVQSYILNLNRHTAYEELRAIRAQLRSEGKTVSGIELSHGLSRYSERGVAYGEELRDMIRYNKLTDYD</sequence>
<protein>
    <submittedName>
        <fullName evidence="2">Flagellar biosynthesis protein FlgJ</fullName>
    </submittedName>
</protein>
<keyword evidence="2" id="KW-0282">Flagellum</keyword>
<dbReference type="PANTHER" id="PTHR40572:SF1">
    <property type="entry name" value="PROTEIN BAX"/>
    <property type="match status" value="1"/>
</dbReference>
<reference evidence="2 3" key="1">
    <citation type="journal article" date="2011" name="Front. Microbiol.">
        <title>Genomic signatures of strain selection and enhancement in Bacillus atrophaeus var. globigii, a historical biowarfare simulant.</title>
        <authorList>
            <person name="Gibbons H.S."/>
            <person name="Broomall S.M."/>
            <person name="McNew L.A."/>
            <person name="Daligault H."/>
            <person name="Chapman C."/>
            <person name="Bruce D."/>
            <person name="Karavis M."/>
            <person name="Krepps M."/>
            <person name="McGregor P.A."/>
            <person name="Hong C."/>
            <person name="Park K.H."/>
            <person name="Akmal A."/>
            <person name="Feldman A."/>
            <person name="Lin J.S."/>
            <person name="Chang W.E."/>
            <person name="Higgs B.W."/>
            <person name="Demirev P."/>
            <person name="Lindquist J."/>
            <person name="Liem A."/>
            <person name="Fochler E."/>
            <person name="Read T.D."/>
            <person name="Tapia R."/>
            <person name="Johnson S."/>
            <person name="Bishop-Lilly K.A."/>
            <person name="Detter C."/>
            <person name="Han C."/>
            <person name="Sozhamannan S."/>
            <person name="Rosenzweig C.N."/>
            <person name="Skowronski E.W."/>
        </authorList>
    </citation>
    <scope>NUCLEOTIDE SEQUENCE [LARGE SCALE GENOMIC DNA]</scope>
    <source>
        <strain evidence="2 3">AIT1</strain>
    </source>
</reference>
<dbReference type="GO" id="GO:0004040">
    <property type="term" value="F:amidase activity"/>
    <property type="evidence" value="ECO:0007669"/>
    <property type="project" value="InterPro"/>
</dbReference>
<organism evidence="2 3">
    <name type="scientific">Aliidiomarina taiwanensis</name>
    <dbReference type="NCBI Taxonomy" id="946228"/>
    <lineage>
        <taxon>Bacteria</taxon>
        <taxon>Pseudomonadati</taxon>
        <taxon>Pseudomonadota</taxon>
        <taxon>Gammaproteobacteria</taxon>
        <taxon>Alteromonadales</taxon>
        <taxon>Idiomarinaceae</taxon>
        <taxon>Aliidiomarina</taxon>
    </lineage>
</organism>
<evidence type="ECO:0000313" key="2">
    <source>
        <dbReference type="EMBL" id="RUO39903.1"/>
    </source>
</evidence>
<keyword evidence="2" id="KW-0969">Cilium</keyword>
<dbReference type="PANTHER" id="PTHR40572">
    <property type="entry name" value="PROTEIN BAX"/>
    <property type="match status" value="1"/>
</dbReference>
<dbReference type="AlphaFoldDB" id="A0A432X1C5"/>
<evidence type="ECO:0000259" key="1">
    <source>
        <dbReference type="Pfam" id="PF01832"/>
    </source>
</evidence>
<dbReference type="InterPro" id="IPR002901">
    <property type="entry name" value="MGlyc_endo_b_GlcNAc-like_dom"/>
</dbReference>
<dbReference type="InterPro" id="IPR053195">
    <property type="entry name" value="Bax-like"/>
</dbReference>
<proteinExistence type="predicted"/>
<dbReference type="Proteomes" id="UP000286976">
    <property type="component" value="Unassembled WGS sequence"/>
</dbReference>
<name>A0A432X1C5_9GAMM</name>
<dbReference type="Gene3D" id="1.10.530.10">
    <property type="match status" value="1"/>
</dbReference>
<evidence type="ECO:0000313" key="3">
    <source>
        <dbReference type="Proteomes" id="UP000286976"/>
    </source>
</evidence>
<feature type="domain" description="Mannosyl-glycoprotein endo-beta-N-acetylglucosamidase-like" evidence="1">
    <location>
        <begin position="111"/>
        <end position="236"/>
    </location>
</feature>
<gene>
    <name evidence="2" type="ORF">CWE15_09000</name>
</gene>
<comment type="caution">
    <text evidence="2">The sequence shown here is derived from an EMBL/GenBank/DDBJ whole genome shotgun (WGS) entry which is preliminary data.</text>
</comment>
<dbReference type="Pfam" id="PF01832">
    <property type="entry name" value="Glucosaminidase"/>
    <property type="match status" value="1"/>
</dbReference>
<dbReference type="EMBL" id="PIPQ01000005">
    <property type="protein sequence ID" value="RUO39903.1"/>
    <property type="molecule type" value="Genomic_DNA"/>
</dbReference>
<accession>A0A432X1C5</accession>
<keyword evidence="3" id="KW-1185">Reference proteome</keyword>
<keyword evidence="2" id="KW-0966">Cell projection</keyword>
<dbReference type="OrthoDB" id="9788155at2"/>